<dbReference type="InterPro" id="IPR050789">
    <property type="entry name" value="Diverse_Enzym_Activities"/>
</dbReference>
<proteinExistence type="predicted"/>
<dbReference type="InterPro" id="IPR001466">
    <property type="entry name" value="Beta-lactam-related"/>
</dbReference>
<dbReference type="SUPFAM" id="SSF56601">
    <property type="entry name" value="beta-lactamase/transpeptidase-like"/>
    <property type="match status" value="1"/>
</dbReference>
<accession>A0A8S8X6X3</accession>
<gene>
    <name evidence="3" type="ORF">TMPK1_13650</name>
</gene>
<name>A0A8S8X6X3_9PROT</name>
<dbReference type="Pfam" id="PF00144">
    <property type="entry name" value="Beta-lactamase"/>
    <property type="match status" value="1"/>
</dbReference>
<dbReference type="RefSeq" id="WP_420242226.1">
    <property type="nucleotide sequence ID" value="NZ_BOPV01000001.1"/>
</dbReference>
<feature type="signal peptide" evidence="1">
    <location>
        <begin position="1"/>
        <end position="21"/>
    </location>
</feature>
<dbReference type="PANTHER" id="PTHR43283">
    <property type="entry name" value="BETA-LACTAMASE-RELATED"/>
    <property type="match status" value="1"/>
</dbReference>
<dbReference type="Gene3D" id="3.40.710.10">
    <property type="entry name" value="DD-peptidase/beta-lactamase superfamily"/>
    <property type="match status" value="1"/>
</dbReference>
<keyword evidence="1" id="KW-0732">Signal</keyword>
<dbReference type="InterPro" id="IPR012338">
    <property type="entry name" value="Beta-lactam/transpept-like"/>
</dbReference>
<sequence>MPTRLKLAVLLVLLFTAQAQAAVDPALREARQRLFEPALNAVTFRQLDAFFPTALVGVAADARDLPRAERKLDFRYQRDAVQVDLDAFLARSFTNGLLVLKDGKIVTELYRNGSNQFSRFAAFSVSKSVVSTLIGIAVDEGAIASLDDAVDKYATELRGTAYQGVTIRNALRMMSGVGFDESYKFGSDAQLARAYDGALVRNEIRFTDFARELKPTHRQGEAFNYSTLETSVLGLVLERATRTDLATYTETRLWRPAGMESSAYWLLDGAAGTGRAFAGAGLNATLRDLGRFGQMILDGGMANGKQVVSSSYVTRATEPEGPEPARPNGTMGYQYQWWTLPNSDDFTAKGVNGQFVYIAPREHIVIVKTSHWPVAWDRGLEAETLAGFRAMIAELSK</sequence>
<organism evidence="3 4">
    <name type="scientific">Roseiterribacter gracilis</name>
    <dbReference type="NCBI Taxonomy" id="2812848"/>
    <lineage>
        <taxon>Bacteria</taxon>
        <taxon>Pseudomonadati</taxon>
        <taxon>Pseudomonadota</taxon>
        <taxon>Alphaproteobacteria</taxon>
        <taxon>Rhodospirillales</taxon>
        <taxon>Roseiterribacteraceae</taxon>
        <taxon>Roseiterribacter</taxon>
    </lineage>
</organism>
<dbReference type="EMBL" id="BOPV01000001">
    <property type="protein sequence ID" value="GIL39128.1"/>
    <property type="molecule type" value="Genomic_DNA"/>
</dbReference>
<dbReference type="Proteomes" id="UP000681075">
    <property type="component" value="Unassembled WGS sequence"/>
</dbReference>
<comment type="caution">
    <text evidence="3">The sequence shown here is derived from an EMBL/GenBank/DDBJ whole genome shotgun (WGS) entry which is preliminary data.</text>
</comment>
<evidence type="ECO:0000256" key="1">
    <source>
        <dbReference type="SAM" id="SignalP"/>
    </source>
</evidence>
<evidence type="ECO:0000313" key="3">
    <source>
        <dbReference type="EMBL" id="GIL39128.1"/>
    </source>
</evidence>
<evidence type="ECO:0000259" key="2">
    <source>
        <dbReference type="Pfam" id="PF00144"/>
    </source>
</evidence>
<evidence type="ECO:0000313" key="4">
    <source>
        <dbReference type="Proteomes" id="UP000681075"/>
    </source>
</evidence>
<reference evidence="3" key="1">
    <citation type="submission" date="2021-02" db="EMBL/GenBank/DDBJ databases">
        <title>Genome sequence of Rhodospirillales sp. strain TMPK1 isolated from soil.</title>
        <authorList>
            <person name="Nakai R."/>
            <person name="Kusada H."/>
            <person name="Tamaki H."/>
        </authorList>
    </citation>
    <scope>NUCLEOTIDE SEQUENCE</scope>
    <source>
        <strain evidence="3">TMPK1</strain>
    </source>
</reference>
<dbReference type="AlphaFoldDB" id="A0A8S8X6X3"/>
<feature type="domain" description="Beta-lactamase-related" evidence="2">
    <location>
        <begin position="97"/>
        <end position="374"/>
    </location>
</feature>
<protein>
    <recommendedName>
        <fullName evidence="2">Beta-lactamase-related domain-containing protein</fullName>
    </recommendedName>
</protein>
<feature type="chain" id="PRO_5035880478" description="Beta-lactamase-related domain-containing protein" evidence="1">
    <location>
        <begin position="22"/>
        <end position="397"/>
    </location>
</feature>
<keyword evidence="4" id="KW-1185">Reference proteome</keyword>
<dbReference type="PANTHER" id="PTHR43283:SF14">
    <property type="entry name" value="BLL8153 PROTEIN"/>
    <property type="match status" value="1"/>
</dbReference>